<evidence type="ECO:0000256" key="5">
    <source>
        <dbReference type="ARBA" id="ARBA00022824"/>
    </source>
</evidence>
<keyword evidence="4 9" id="KW-0812">Transmembrane</keyword>
<keyword evidence="3" id="KW-0337">GPI-anchor biosynthesis</keyword>
<gene>
    <name evidence="10" type="ORF">E4U43_005230</name>
</gene>
<feature type="compositionally biased region" description="Basic and acidic residues" evidence="8">
    <location>
        <begin position="20"/>
        <end position="32"/>
    </location>
</feature>
<evidence type="ECO:0000256" key="1">
    <source>
        <dbReference type="ARBA" id="ARBA00004477"/>
    </source>
</evidence>
<keyword evidence="6 9" id="KW-1133">Transmembrane helix</keyword>
<comment type="caution">
    <text evidence="10">The sequence shown here is derived from an EMBL/GenBank/DDBJ whole genome shotgun (WGS) entry which is preliminary data.</text>
</comment>
<proteinExistence type="predicted"/>
<dbReference type="GO" id="GO:0006506">
    <property type="term" value="P:GPI anchor biosynthetic process"/>
    <property type="evidence" value="ECO:0007669"/>
    <property type="project" value="UniProtKB-KW"/>
</dbReference>
<feature type="transmembrane region" description="Helical" evidence="9">
    <location>
        <begin position="79"/>
        <end position="99"/>
    </location>
</feature>
<dbReference type="Pfam" id="PF06699">
    <property type="entry name" value="PIG-F"/>
    <property type="match status" value="1"/>
</dbReference>
<keyword evidence="11" id="KW-1185">Reference proteome</keyword>
<dbReference type="InterPro" id="IPR009580">
    <property type="entry name" value="GPI_biosynthesis_protein_Pig-F"/>
</dbReference>
<evidence type="ECO:0000313" key="11">
    <source>
        <dbReference type="Proteomes" id="UP000748025"/>
    </source>
</evidence>
<protein>
    <submittedName>
        <fullName evidence="10">Uncharacterized protein</fullName>
    </submittedName>
</protein>
<dbReference type="GO" id="GO:0005789">
    <property type="term" value="C:endoplasmic reticulum membrane"/>
    <property type="evidence" value="ECO:0007669"/>
    <property type="project" value="UniProtKB-SubCell"/>
</dbReference>
<dbReference type="Proteomes" id="UP000748025">
    <property type="component" value="Unassembled WGS sequence"/>
</dbReference>
<evidence type="ECO:0000256" key="4">
    <source>
        <dbReference type="ARBA" id="ARBA00022692"/>
    </source>
</evidence>
<feature type="region of interest" description="Disordered" evidence="8">
    <location>
        <begin position="1"/>
        <end position="41"/>
    </location>
</feature>
<keyword evidence="5" id="KW-0256">Endoplasmic reticulum</keyword>
<sequence>MSSSTITKEPPLTQQQSPESTKKPSNNHDNHKATTTPPVPLLDTPLSNSIALLRPVVLLALLATRFNDLVSNPVSALQYALPVVAAVQTAYVLICLPVAGFQTSKKVRPGDYRKRT</sequence>
<accession>A0A9P7STH0</accession>
<evidence type="ECO:0000313" key="10">
    <source>
        <dbReference type="EMBL" id="KAG5987112.1"/>
    </source>
</evidence>
<dbReference type="AlphaFoldDB" id="A0A9P7STH0"/>
<evidence type="ECO:0000256" key="3">
    <source>
        <dbReference type="ARBA" id="ARBA00022502"/>
    </source>
</evidence>
<evidence type="ECO:0000256" key="6">
    <source>
        <dbReference type="ARBA" id="ARBA00022989"/>
    </source>
</evidence>
<organism evidence="10 11">
    <name type="scientific">Claviceps pusilla</name>
    <dbReference type="NCBI Taxonomy" id="123648"/>
    <lineage>
        <taxon>Eukaryota</taxon>
        <taxon>Fungi</taxon>
        <taxon>Dikarya</taxon>
        <taxon>Ascomycota</taxon>
        <taxon>Pezizomycotina</taxon>
        <taxon>Sordariomycetes</taxon>
        <taxon>Hypocreomycetidae</taxon>
        <taxon>Hypocreales</taxon>
        <taxon>Clavicipitaceae</taxon>
        <taxon>Claviceps</taxon>
    </lineage>
</organism>
<comment type="subcellular location">
    <subcellularLocation>
        <location evidence="1">Endoplasmic reticulum membrane</location>
        <topology evidence="1">Multi-pass membrane protein</topology>
    </subcellularLocation>
</comment>
<name>A0A9P7STH0_9HYPO</name>
<dbReference type="EMBL" id="SRPW01003408">
    <property type="protein sequence ID" value="KAG5987112.1"/>
    <property type="molecule type" value="Genomic_DNA"/>
</dbReference>
<evidence type="ECO:0000256" key="9">
    <source>
        <dbReference type="SAM" id="Phobius"/>
    </source>
</evidence>
<reference evidence="10" key="1">
    <citation type="journal article" date="2020" name="bioRxiv">
        <title>Whole genome comparisons of ergot fungi reveals the divergence and evolution of species within the genus Claviceps are the result of varying mechanisms driving genome evolution and host range expansion.</title>
        <authorList>
            <person name="Wyka S.A."/>
            <person name="Mondo S.J."/>
            <person name="Liu M."/>
            <person name="Dettman J."/>
            <person name="Nalam V."/>
            <person name="Broders K.D."/>
        </authorList>
    </citation>
    <scope>NUCLEOTIDE SEQUENCE</scope>
    <source>
        <strain evidence="10">CCC 602</strain>
    </source>
</reference>
<evidence type="ECO:0000256" key="2">
    <source>
        <dbReference type="ARBA" id="ARBA00004687"/>
    </source>
</evidence>
<comment type="pathway">
    <text evidence="2">Glycolipid biosynthesis; glycosylphosphatidylinositol-anchor biosynthesis.</text>
</comment>
<feature type="compositionally biased region" description="Polar residues" evidence="8">
    <location>
        <begin position="1"/>
        <end position="19"/>
    </location>
</feature>
<evidence type="ECO:0000256" key="7">
    <source>
        <dbReference type="ARBA" id="ARBA00023136"/>
    </source>
</evidence>
<dbReference type="OrthoDB" id="17366at2759"/>
<evidence type="ECO:0000256" key="8">
    <source>
        <dbReference type="SAM" id="MobiDB-lite"/>
    </source>
</evidence>
<keyword evidence="7 9" id="KW-0472">Membrane</keyword>
<feature type="non-terminal residue" evidence="10">
    <location>
        <position position="116"/>
    </location>
</feature>